<evidence type="ECO:0000313" key="3">
    <source>
        <dbReference type="RefSeq" id="XP_010931125.1"/>
    </source>
</evidence>
<reference evidence="3" key="1">
    <citation type="submission" date="2025-08" db="UniProtKB">
        <authorList>
            <consortium name="RefSeq"/>
        </authorList>
    </citation>
    <scope>IDENTIFICATION</scope>
</reference>
<gene>
    <name evidence="3" type="primary">LOC114912590</name>
</gene>
<proteinExistence type="predicted"/>
<feature type="compositionally biased region" description="Basic and acidic residues" evidence="1">
    <location>
        <begin position="74"/>
        <end position="94"/>
    </location>
</feature>
<protein>
    <submittedName>
        <fullName evidence="3">Uncharacterized protein LOC114912590</fullName>
    </submittedName>
</protein>
<feature type="region of interest" description="Disordered" evidence="1">
    <location>
        <begin position="68"/>
        <end position="94"/>
    </location>
</feature>
<keyword evidence="2" id="KW-1185">Reference proteome</keyword>
<dbReference type="OrthoDB" id="691961at2759"/>
<dbReference type="RefSeq" id="XP_010931125.1">
    <property type="nucleotide sequence ID" value="XM_010932823.2"/>
</dbReference>
<dbReference type="Gene3D" id="1.20.5.500">
    <property type="entry name" value="Single helix bin"/>
    <property type="match status" value="1"/>
</dbReference>
<dbReference type="InterPro" id="IPR045284">
    <property type="entry name" value="At2g27730-like"/>
</dbReference>
<sequence length="94" mass="10652">MAIRSPAARAPLRLLLGRPATMEGVVGGARMGAPRYFSDSTGRILSEEERAKENVFIQKMERERLEKLRRKREKERAEVEKSSAEKKLEEPLAG</sequence>
<dbReference type="KEGG" id="egu:114912590"/>
<dbReference type="PANTHER" id="PTHR33878:SF4">
    <property type="entry name" value="OS08G0558900 PROTEIN"/>
    <property type="match status" value="1"/>
</dbReference>
<name>A0A6I9S044_ELAGV</name>
<dbReference type="PANTHER" id="PTHR33878">
    <property type="entry name" value="OS08G0559000 PROTEIN"/>
    <property type="match status" value="1"/>
</dbReference>
<dbReference type="Proteomes" id="UP000504607">
    <property type="component" value="Chromosome 9"/>
</dbReference>
<evidence type="ECO:0000313" key="2">
    <source>
        <dbReference type="Proteomes" id="UP000504607"/>
    </source>
</evidence>
<dbReference type="InParanoid" id="A0A6I9S044"/>
<organism evidence="2 3">
    <name type="scientific">Elaeis guineensis var. tenera</name>
    <name type="common">Oil palm</name>
    <dbReference type="NCBI Taxonomy" id="51953"/>
    <lineage>
        <taxon>Eukaryota</taxon>
        <taxon>Viridiplantae</taxon>
        <taxon>Streptophyta</taxon>
        <taxon>Embryophyta</taxon>
        <taxon>Tracheophyta</taxon>
        <taxon>Spermatophyta</taxon>
        <taxon>Magnoliopsida</taxon>
        <taxon>Liliopsida</taxon>
        <taxon>Arecaceae</taxon>
        <taxon>Arecoideae</taxon>
        <taxon>Cocoseae</taxon>
        <taxon>Elaeidinae</taxon>
        <taxon>Elaeis</taxon>
    </lineage>
</organism>
<accession>A0A6I9S044</accession>
<evidence type="ECO:0000256" key="1">
    <source>
        <dbReference type="SAM" id="MobiDB-lite"/>
    </source>
</evidence>
<dbReference type="GeneID" id="114912590"/>
<dbReference type="AlphaFoldDB" id="A0A6I9S044"/>